<evidence type="ECO:0000256" key="1">
    <source>
        <dbReference type="ARBA" id="ARBA00004123"/>
    </source>
</evidence>
<dbReference type="PROSITE" id="PS50016">
    <property type="entry name" value="ZF_PHD_2"/>
    <property type="match status" value="1"/>
</dbReference>
<dbReference type="InterPro" id="IPR042163">
    <property type="entry name" value="PHF12"/>
</dbReference>
<dbReference type="InterPro" id="IPR016181">
    <property type="entry name" value="Acyl_CoA_acyltransferase"/>
</dbReference>
<evidence type="ECO:0000313" key="11">
    <source>
        <dbReference type="Proteomes" id="UP000479710"/>
    </source>
</evidence>
<dbReference type="InterPro" id="IPR032308">
    <property type="entry name" value="TDBD"/>
</dbReference>
<evidence type="ECO:0000259" key="8">
    <source>
        <dbReference type="PROSITE" id="PS50016"/>
    </source>
</evidence>
<name>A0A6G1D862_9ORYZ</name>
<dbReference type="Proteomes" id="UP000479710">
    <property type="component" value="Unassembled WGS sequence"/>
</dbReference>
<comment type="caution">
    <text evidence="10">The sequence shown here is derived from an EMBL/GenBank/DDBJ whole genome shotgun (WGS) entry which is preliminary data.</text>
</comment>
<reference evidence="10 11" key="1">
    <citation type="submission" date="2019-11" db="EMBL/GenBank/DDBJ databases">
        <title>Whole genome sequence of Oryza granulata.</title>
        <authorList>
            <person name="Li W."/>
        </authorList>
    </citation>
    <scope>NUCLEOTIDE SEQUENCE [LARGE SCALE GENOMIC DNA]</scope>
    <source>
        <strain evidence="11">cv. Menghai</strain>
        <tissue evidence="10">Leaf</tissue>
    </source>
</reference>
<sequence>MAASDWQPVSLGPDFSPELQSLLLSDHRAALLSVVRRRDDALRTKIKKHLLALGWTIASKPSSGLAPRLRYVSPAGGKSYYSLPRLIRAINLHLLAPPPRPPPHDATQSPSPSQYDSCGDTDTILALEESDEEDAIAAYVAFMEEGNGSRGCRQGNNEERRSMAKELRTKAKEQLRSSGWTFSMKVNKIKKKRAAPSASCNKRKKKAGQLARLLQPRPRNEEGSRLKERARTLLSVLMDKNILASRDKLTYRTKRGLVTGDGMVKCMCDGCNRKALFTVSEFTVHGGGGGSASERPWAHMFVRDGRSLSQCLVQLMAADDGAGRRKKKKTNKYVGCGGARVKRKWSEEDDDEVEGDYVCSVCHECGELLMCDSCPSMFHHACVGLEATPPGDWFCPACSCTICGSSDFDDPAKNSRGGGGRFSFGDKTIIYCDQCQREYHVGCVRGRGWWSPEAEGPWLCSQACSKIYLRLEGLARAIPIPIPSWAGLSLVVLRRGAARDRGGDEKAQAEEHAKLCMAFDVLHECFVTLIEPRTQTDLTADIVFNTESELRRLDFQGFYVVGLEKRGELITVATLRVYGDKVAELPLVGTRFAHRRQGMCRLLMNELDKLLGEMGVERVVLPVVAELVATWTGSFGFREMGQADRQELAYHAIVCFQGTTMCHKLVPPQPQP</sequence>
<dbReference type="InterPro" id="IPR000182">
    <property type="entry name" value="GNAT_dom"/>
</dbReference>
<feature type="region of interest" description="Disordered" evidence="7">
    <location>
        <begin position="194"/>
        <end position="225"/>
    </location>
</feature>
<keyword evidence="5" id="KW-0539">Nucleus</keyword>
<evidence type="ECO:0000256" key="5">
    <source>
        <dbReference type="ARBA" id="ARBA00023242"/>
    </source>
</evidence>
<dbReference type="Pfam" id="PF23209">
    <property type="entry name" value="IDM1_C"/>
    <property type="match status" value="1"/>
</dbReference>
<evidence type="ECO:0000256" key="2">
    <source>
        <dbReference type="ARBA" id="ARBA00022723"/>
    </source>
</evidence>
<dbReference type="GO" id="GO:0016747">
    <property type="term" value="F:acyltransferase activity, transferring groups other than amino-acyl groups"/>
    <property type="evidence" value="ECO:0007669"/>
    <property type="project" value="InterPro"/>
</dbReference>
<dbReference type="Pfam" id="PF22970">
    <property type="entry name" value="DUF7028"/>
    <property type="match status" value="1"/>
</dbReference>
<dbReference type="InterPro" id="IPR013083">
    <property type="entry name" value="Znf_RING/FYVE/PHD"/>
</dbReference>
<dbReference type="CDD" id="cd04301">
    <property type="entry name" value="NAT_SF"/>
    <property type="match status" value="1"/>
</dbReference>
<dbReference type="PROSITE" id="PS51186">
    <property type="entry name" value="GNAT"/>
    <property type="match status" value="1"/>
</dbReference>
<dbReference type="InterPro" id="IPR019787">
    <property type="entry name" value="Znf_PHD-finger"/>
</dbReference>
<dbReference type="InterPro" id="IPR001965">
    <property type="entry name" value="Znf_PHD"/>
</dbReference>
<dbReference type="Gene3D" id="3.40.630.30">
    <property type="match status" value="1"/>
</dbReference>
<dbReference type="InterPro" id="IPR019786">
    <property type="entry name" value="Zinc_finger_PHD-type_CS"/>
</dbReference>
<dbReference type="InterPro" id="IPR056511">
    <property type="entry name" value="IDM1_C"/>
</dbReference>
<protein>
    <recommendedName>
        <fullName evidence="12">PHD-type domain-containing protein</fullName>
    </recommendedName>
</protein>
<dbReference type="InterPro" id="IPR054292">
    <property type="entry name" value="DUF7028"/>
</dbReference>
<comment type="subcellular location">
    <subcellularLocation>
        <location evidence="1">Nucleus</location>
    </subcellularLocation>
</comment>
<feature type="domain" description="PHD-type" evidence="8">
    <location>
        <begin position="356"/>
        <end position="401"/>
    </location>
</feature>
<keyword evidence="3 6" id="KW-0863">Zinc-finger</keyword>
<dbReference type="Gene3D" id="3.30.40.10">
    <property type="entry name" value="Zinc/RING finger domain, C3HC4 (zinc finger)"/>
    <property type="match status" value="2"/>
</dbReference>
<dbReference type="InterPro" id="IPR011011">
    <property type="entry name" value="Znf_FYVE_PHD"/>
</dbReference>
<dbReference type="PANTHER" id="PTHR46309:SF24">
    <property type="entry name" value="OS07G0693650 PROTEIN"/>
    <property type="match status" value="1"/>
</dbReference>
<dbReference type="PANTHER" id="PTHR46309">
    <property type="entry name" value="PHD FINGER PROTEIN 12"/>
    <property type="match status" value="1"/>
</dbReference>
<dbReference type="GO" id="GO:0008270">
    <property type="term" value="F:zinc ion binding"/>
    <property type="evidence" value="ECO:0007669"/>
    <property type="project" value="UniProtKB-KW"/>
</dbReference>
<feature type="domain" description="N-acetyltransferase" evidence="9">
    <location>
        <begin position="520"/>
        <end position="666"/>
    </location>
</feature>
<feature type="compositionally biased region" description="Polar residues" evidence="7">
    <location>
        <begin position="106"/>
        <end position="116"/>
    </location>
</feature>
<dbReference type="Pfam" id="PF16135">
    <property type="entry name" value="TDBD"/>
    <property type="match status" value="1"/>
</dbReference>
<dbReference type="EMBL" id="SPHZ02000007">
    <property type="protein sequence ID" value="KAF0908597.1"/>
    <property type="molecule type" value="Genomic_DNA"/>
</dbReference>
<dbReference type="GO" id="GO:0003714">
    <property type="term" value="F:transcription corepressor activity"/>
    <property type="evidence" value="ECO:0007669"/>
    <property type="project" value="InterPro"/>
</dbReference>
<accession>A0A6G1D862</accession>
<evidence type="ECO:0000313" key="10">
    <source>
        <dbReference type="EMBL" id="KAF0908597.1"/>
    </source>
</evidence>
<dbReference type="Pfam" id="PF23011">
    <property type="entry name" value="PHD-1st_NSD"/>
    <property type="match status" value="1"/>
</dbReference>
<evidence type="ECO:0000256" key="4">
    <source>
        <dbReference type="ARBA" id="ARBA00022833"/>
    </source>
</evidence>
<organism evidence="10 11">
    <name type="scientific">Oryza meyeriana var. granulata</name>
    <dbReference type="NCBI Taxonomy" id="110450"/>
    <lineage>
        <taxon>Eukaryota</taxon>
        <taxon>Viridiplantae</taxon>
        <taxon>Streptophyta</taxon>
        <taxon>Embryophyta</taxon>
        <taxon>Tracheophyta</taxon>
        <taxon>Spermatophyta</taxon>
        <taxon>Magnoliopsida</taxon>
        <taxon>Liliopsida</taxon>
        <taxon>Poales</taxon>
        <taxon>Poaceae</taxon>
        <taxon>BOP clade</taxon>
        <taxon>Oryzoideae</taxon>
        <taxon>Oryzeae</taxon>
        <taxon>Oryzinae</taxon>
        <taxon>Oryza</taxon>
        <taxon>Oryza meyeriana</taxon>
    </lineage>
</organism>
<gene>
    <name evidence="10" type="ORF">E2562_026645</name>
</gene>
<evidence type="ECO:0000256" key="3">
    <source>
        <dbReference type="ARBA" id="ARBA00022771"/>
    </source>
</evidence>
<dbReference type="InterPro" id="IPR059153">
    <property type="entry name" value="NSD_PHD-1st"/>
</dbReference>
<evidence type="ECO:0008006" key="12">
    <source>
        <dbReference type="Google" id="ProtNLM"/>
    </source>
</evidence>
<dbReference type="GO" id="GO:0005634">
    <property type="term" value="C:nucleus"/>
    <property type="evidence" value="ECO:0007669"/>
    <property type="project" value="UniProtKB-SubCell"/>
</dbReference>
<dbReference type="SUPFAM" id="SSF55729">
    <property type="entry name" value="Acyl-CoA N-acyltransferases (Nat)"/>
    <property type="match status" value="1"/>
</dbReference>
<dbReference type="GO" id="GO:0006357">
    <property type="term" value="P:regulation of transcription by RNA polymerase II"/>
    <property type="evidence" value="ECO:0007669"/>
    <property type="project" value="TreeGrafter"/>
</dbReference>
<dbReference type="SMART" id="SM00249">
    <property type="entry name" value="PHD"/>
    <property type="match status" value="2"/>
</dbReference>
<keyword evidence="2" id="KW-0479">Metal-binding</keyword>
<dbReference type="OrthoDB" id="1903104at2759"/>
<keyword evidence="4" id="KW-0862">Zinc</keyword>
<dbReference type="PROSITE" id="PS01359">
    <property type="entry name" value="ZF_PHD_1"/>
    <property type="match status" value="1"/>
</dbReference>
<dbReference type="AlphaFoldDB" id="A0A6G1D862"/>
<proteinExistence type="predicted"/>
<dbReference type="SUPFAM" id="SSF57903">
    <property type="entry name" value="FYVE/PHD zinc finger"/>
    <property type="match status" value="2"/>
</dbReference>
<evidence type="ECO:0000259" key="9">
    <source>
        <dbReference type="PROSITE" id="PS51186"/>
    </source>
</evidence>
<evidence type="ECO:0000256" key="7">
    <source>
        <dbReference type="SAM" id="MobiDB-lite"/>
    </source>
</evidence>
<feature type="region of interest" description="Disordered" evidence="7">
    <location>
        <begin position="95"/>
        <end position="120"/>
    </location>
</feature>
<keyword evidence="11" id="KW-1185">Reference proteome</keyword>
<evidence type="ECO:0000256" key="6">
    <source>
        <dbReference type="PROSITE-ProRule" id="PRU00146"/>
    </source>
</evidence>